<dbReference type="EMBL" id="JACDUS010000005">
    <property type="protein sequence ID" value="MBA2881826.1"/>
    <property type="molecule type" value="Genomic_DNA"/>
</dbReference>
<feature type="region of interest" description="Disordered" evidence="1">
    <location>
        <begin position="1"/>
        <end position="68"/>
    </location>
</feature>
<keyword evidence="3" id="KW-1185">Reference proteome</keyword>
<comment type="caution">
    <text evidence="2">The sequence shown here is derived from an EMBL/GenBank/DDBJ whole genome shotgun (WGS) entry which is preliminary data.</text>
</comment>
<evidence type="ECO:0000313" key="3">
    <source>
        <dbReference type="Proteomes" id="UP000525298"/>
    </source>
</evidence>
<dbReference type="RefSeq" id="WP_181551475.1">
    <property type="nucleotide sequence ID" value="NZ_JACDUS010000005.1"/>
</dbReference>
<sequence>MMDNPHTPSKPGHDAGSGRIAAGFSGGRFPLVGQAPGQRQVSAAAQAPAAGRKNPLSGSGYPDIHRTAASRKGTMSNWVVRRLNRVTESSERITVTDRAADMVANDPHAASIVDSMALNSVGTGLIAQSNPHQSILGWTDTQVQDFQEQAEWWFSVWGREADVTGRMPWWCIEFLTAYSLFVHGEYLRVPVVLDQPNRSFSMALQCLHPARLATPRDQVSSIKIRDGVELTPWGAPARYWVANPSDRFLRTPSGLMSSQFARVPAWTGHRPGCFHGFVAKSEEQVRGVSILAPAMKFFRDLSDYLDFELVGAIVAASFPVFIETNNPYEQAAGMKKPPEPFHDIEAGGVYFGASNQRPHVLSPNRPGNTFPDFVERLLRAVGASVGMPYEVVAKDFSKTNYSSARAALLEAWRVYSFYQKWMVDNFCQPVWEMVLEEAWLRGYLKLPRRDQDFYDIRQAACRARWIPPKRGHVDPVKEITAMVKALENDITTLADSAAEMSGGDWESTVSQRARERRRQRDANGTGLEEDE</sequence>
<accession>A0A7W0HL78</accession>
<feature type="region of interest" description="Disordered" evidence="1">
    <location>
        <begin position="497"/>
        <end position="531"/>
    </location>
</feature>
<dbReference type="Pfam" id="PF05136">
    <property type="entry name" value="Phage_portal_2"/>
    <property type="match status" value="1"/>
</dbReference>
<dbReference type="InterPro" id="IPR006429">
    <property type="entry name" value="Phage_lambda_portal"/>
</dbReference>
<reference evidence="2 3" key="1">
    <citation type="submission" date="2020-07" db="EMBL/GenBank/DDBJ databases">
        <title>Genomic Encyclopedia of Type Strains, Phase IV (KMG-IV): sequencing the most valuable type-strain genomes for metagenomic binning, comparative biology and taxonomic classification.</title>
        <authorList>
            <person name="Goeker M."/>
        </authorList>
    </citation>
    <scope>NUCLEOTIDE SEQUENCE [LARGE SCALE GENOMIC DNA]</scope>
    <source>
        <strain evidence="2 3">DSM 17721</strain>
    </source>
</reference>
<proteinExistence type="predicted"/>
<dbReference type="NCBIfam" id="TIGR01539">
    <property type="entry name" value="portal_lambda"/>
    <property type="match status" value="1"/>
</dbReference>
<organism evidence="2 3">
    <name type="scientific">Desulfosalsimonas propionicica</name>
    <dbReference type="NCBI Taxonomy" id="332175"/>
    <lineage>
        <taxon>Bacteria</taxon>
        <taxon>Pseudomonadati</taxon>
        <taxon>Thermodesulfobacteriota</taxon>
        <taxon>Desulfobacteria</taxon>
        <taxon>Desulfobacterales</taxon>
        <taxon>Desulfosalsimonadaceae</taxon>
        <taxon>Desulfosalsimonas</taxon>
    </lineage>
</organism>
<dbReference type="GO" id="GO:0005198">
    <property type="term" value="F:structural molecule activity"/>
    <property type="evidence" value="ECO:0007669"/>
    <property type="project" value="InterPro"/>
</dbReference>
<dbReference type="Proteomes" id="UP000525298">
    <property type="component" value="Unassembled WGS sequence"/>
</dbReference>
<evidence type="ECO:0000256" key="1">
    <source>
        <dbReference type="SAM" id="MobiDB-lite"/>
    </source>
</evidence>
<dbReference type="GO" id="GO:0019068">
    <property type="term" value="P:virion assembly"/>
    <property type="evidence" value="ECO:0007669"/>
    <property type="project" value="InterPro"/>
</dbReference>
<dbReference type="AlphaFoldDB" id="A0A7W0HL78"/>
<gene>
    <name evidence="2" type="ORF">HNR65_002157</name>
</gene>
<protein>
    <submittedName>
        <fullName evidence="2">Lambda family phage portal protein</fullName>
    </submittedName>
</protein>
<evidence type="ECO:0000313" key="2">
    <source>
        <dbReference type="EMBL" id="MBA2881826.1"/>
    </source>
</evidence>
<name>A0A7W0HL78_9BACT</name>